<organism evidence="1">
    <name type="scientific">viral metagenome</name>
    <dbReference type="NCBI Taxonomy" id="1070528"/>
    <lineage>
        <taxon>unclassified sequences</taxon>
        <taxon>metagenomes</taxon>
        <taxon>organismal metagenomes</taxon>
    </lineage>
</organism>
<dbReference type="AlphaFoldDB" id="A0A6H1ZSN2"/>
<dbReference type="InterPro" id="IPR056209">
    <property type="entry name" value="SU10_adaptor"/>
</dbReference>
<name>A0A6H1ZSN2_9ZZZZ</name>
<dbReference type="Pfam" id="PF24175">
    <property type="entry name" value="SU10_adaptor"/>
    <property type="match status" value="1"/>
</dbReference>
<evidence type="ECO:0000313" key="1">
    <source>
        <dbReference type="EMBL" id="QJA50584.1"/>
    </source>
</evidence>
<gene>
    <name evidence="1" type="ORF">TM448A01828_0011</name>
</gene>
<proteinExistence type="predicted"/>
<reference evidence="1" key="1">
    <citation type="submission" date="2020-03" db="EMBL/GenBank/DDBJ databases">
        <title>The deep terrestrial virosphere.</title>
        <authorList>
            <person name="Holmfeldt K."/>
            <person name="Nilsson E."/>
            <person name="Simone D."/>
            <person name="Lopez-Fernandez M."/>
            <person name="Wu X."/>
            <person name="de Brujin I."/>
            <person name="Lundin D."/>
            <person name="Andersson A."/>
            <person name="Bertilsson S."/>
            <person name="Dopson M."/>
        </authorList>
    </citation>
    <scope>NUCLEOTIDE SEQUENCE</scope>
    <source>
        <strain evidence="1">TM448A01828</strain>
    </source>
</reference>
<accession>A0A6H1ZSN2</accession>
<sequence length="247" mass="27821">MSLVIASGTLDTVWSEFSLVSFSTSTLADLSACIGEVESKLKRGTIGASTTPSDVDIARWLDRAKQELAETKNYTFRKRYVTAATVIDQYRYALPTDYGGGRLSIRDITNDRQILIWDEALFDAKFPDPSEENPDEPSIACIKNMEVWLVPPPAGAYTLELCYDRTGEATATDFTWLPVIERFRVCDFATAESFSSLHDFDKAQFYYTRWEKGIGKAIRADGKRKWARMRYQAISGLQAYIARGNQG</sequence>
<dbReference type="EMBL" id="MT144204">
    <property type="protein sequence ID" value="QJA50584.1"/>
    <property type="molecule type" value="Genomic_DNA"/>
</dbReference>
<protein>
    <submittedName>
        <fullName evidence="1">Uncharacterized protein</fullName>
    </submittedName>
</protein>